<proteinExistence type="predicted"/>
<evidence type="ECO:0000259" key="2">
    <source>
        <dbReference type="Pfam" id="PF13372"/>
    </source>
</evidence>
<keyword evidence="1" id="KW-0732">Signal</keyword>
<dbReference type="RefSeq" id="WP_111598587.1">
    <property type="nucleotide sequence ID" value="NZ_QLLL01000005.1"/>
</dbReference>
<evidence type="ECO:0000256" key="1">
    <source>
        <dbReference type="SAM" id="SignalP"/>
    </source>
</evidence>
<organism evidence="3 4">
    <name type="scientific">Chitinophaga skermanii</name>
    <dbReference type="NCBI Taxonomy" id="331697"/>
    <lineage>
        <taxon>Bacteria</taxon>
        <taxon>Pseudomonadati</taxon>
        <taxon>Bacteroidota</taxon>
        <taxon>Chitinophagia</taxon>
        <taxon>Chitinophagales</taxon>
        <taxon>Chitinophagaceae</taxon>
        <taxon>Chitinophaga</taxon>
    </lineage>
</organism>
<dbReference type="OrthoDB" id="1070463at2"/>
<accession>A0A327QKS9</accession>
<gene>
    <name evidence="3" type="ORF">LX64_03172</name>
</gene>
<name>A0A327QKS9_9BACT</name>
<reference evidence="3 4" key="1">
    <citation type="submission" date="2018-06" db="EMBL/GenBank/DDBJ databases">
        <title>Genomic Encyclopedia of Archaeal and Bacterial Type Strains, Phase II (KMG-II): from individual species to whole genera.</title>
        <authorList>
            <person name="Goeker M."/>
        </authorList>
    </citation>
    <scope>NUCLEOTIDE SEQUENCE [LARGE SCALE GENOMIC DNA]</scope>
    <source>
        <strain evidence="3 4">DSM 23857</strain>
    </source>
</reference>
<feature type="chain" id="PRO_5016327886" evidence="1">
    <location>
        <begin position="19"/>
        <end position="440"/>
    </location>
</feature>
<comment type="caution">
    <text evidence="3">The sequence shown here is derived from an EMBL/GenBank/DDBJ whole genome shotgun (WGS) entry which is preliminary data.</text>
</comment>
<dbReference type="Proteomes" id="UP000249547">
    <property type="component" value="Unassembled WGS sequence"/>
</dbReference>
<sequence>MKKLFLGIIFTSSIPIFATAQFSIGAQLRTRSEFRDGQGAPLPKSAHPAFFNSQRTRLMAKYNSNRVKVHIAIQDVRVWGQDVSTINRTTTQDNNGFMLHEAWAEVNLSDSLHTTRYWGLKVGRQELVYDDSRLLGNLDWLQQGRRHDAAVLKYEIQTFQAHIGGAFNQNKENSTNTIYNAQPPGNYTANTNGGSAYKALAYVHLNKKLQQGNLTYLFLNDHFSKYHFELVDQVQTKKWDEGTYARYTTGLYYIQQLGKFTYNASAYYQFGKTPAGQNLLATSFNGNIAYSITQQLSTCLGADYTSGGDNKAFDPLYGTAHKFWGYMDYFYAASGFGQKGLQDYYLKMKYKPAAKCLLLLDIHQFYSASEVVNHHKQFGTEADLTAQFNINSFVNVDIGYSHFWSTNTLTSATVKNLVNASSNSNWAYVSLNITPSFFIK</sequence>
<protein>
    <submittedName>
        <fullName evidence="3">Alginate export protein</fullName>
    </submittedName>
</protein>
<dbReference type="AlphaFoldDB" id="A0A327QKS9"/>
<feature type="signal peptide" evidence="1">
    <location>
        <begin position="1"/>
        <end position="18"/>
    </location>
</feature>
<feature type="domain" description="Alginate export" evidence="2">
    <location>
        <begin position="22"/>
        <end position="415"/>
    </location>
</feature>
<dbReference type="InterPro" id="IPR025388">
    <property type="entry name" value="Alginate_export_dom"/>
</dbReference>
<dbReference type="EMBL" id="QLLL01000005">
    <property type="protein sequence ID" value="RAJ04292.1"/>
    <property type="molecule type" value="Genomic_DNA"/>
</dbReference>
<dbReference type="Pfam" id="PF13372">
    <property type="entry name" value="Alginate_exp"/>
    <property type="match status" value="1"/>
</dbReference>
<evidence type="ECO:0000313" key="4">
    <source>
        <dbReference type="Proteomes" id="UP000249547"/>
    </source>
</evidence>
<keyword evidence="4" id="KW-1185">Reference proteome</keyword>
<evidence type="ECO:0000313" key="3">
    <source>
        <dbReference type="EMBL" id="RAJ04292.1"/>
    </source>
</evidence>